<reference evidence="8" key="1">
    <citation type="submission" date="2022-01" db="EMBL/GenBank/DDBJ databases">
        <title>Draft genome sequence of Sabulilitoribacter arenilitoris KCTC 52401.</title>
        <authorList>
            <person name="Oh J.-S."/>
        </authorList>
    </citation>
    <scope>NUCLEOTIDE SEQUENCE</scope>
    <source>
        <strain evidence="8">HMF6543</strain>
    </source>
</reference>
<feature type="transmembrane region" description="Helical" evidence="6">
    <location>
        <begin position="73"/>
        <end position="100"/>
    </location>
</feature>
<keyword evidence="2 6" id="KW-0812">Transmembrane</keyword>
<keyword evidence="9" id="KW-1185">Reference proteome</keyword>
<dbReference type="SMART" id="SM00530">
    <property type="entry name" value="HTH_XRE"/>
    <property type="match status" value="1"/>
</dbReference>
<keyword evidence="5 6" id="KW-0472">Membrane</keyword>
<dbReference type="Proteomes" id="UP001199795">
    <property type="component" value="Unassembled WGS sequence"/>
</dbReference>
<evidence type="ECO:0000256" key="3">
    <source>
        <dbReference type="ARBA" id="ARBA00022989"/>
    </source>
</evidence>
<comment type="caution">
    <text evidence="8">The sequence shown here is derived from an EMBL/GenBank/DDBJ whole genome shotgun (WGS) entry which is preliminary data.</text>
</comment>
<dbReference type="InterPro" id="IPR019109">
    <property type="entry name" value="MamF_MmsF"/>
</dbReference>
<dbReference type="Gene3D" id="1.10.260.40">
    <property type="entry name" value="lambda repressor-like DNA-binding domains"/>
    <property type="match status" value="1"/>
</dbReference>
<dbReference type="SUPFAM" id="SSF47413">
    <property type="entry name" value="lambda repressor-like DNA-binding domains"/>
    <property type="match status" value="1"/>
</dbReference>
<comment type="subcellular location">
    <subcellularLocation>
        <location evidence="1">Membrane</location>
        <topology evidence="1">Multi-pass membrane protein</topology>
    </subcellularLocation>
</comment>
<evidence type="ECO:0000259" key="7">
    <source>
        <dbReference type="PROSITE" id="PS50943"/>
    </source>
</evidence>
<evidence type="ECO:0000256" key="6">
    <source>
        <dbReference type="SAM" id="Phobius"/>
    </source>
</evidence>
<evidence type="ECO:0000256" key="4">
    <source>
        <dbReference type="ARBA" id="ARBA00023125"/>
    </source>
</evidence>
<dbReference type="EMBL" id="JAKKDU010000001">
    <property type="protein sequence ID" value="MCF7567008.1"/>
    <property type="molecule type" value="Genomic_DNA"/>
</dbReference>
<dbReference type="PROSITE" id="PS50943">
    <property type="entry name" value="HTH_CROC1"/>
    <property type="match status" value="1"/>
</dbReference>
<name>A0AAE3JJH9_9FLAO</name>
<keyword evidence="3 6" id="KW-1133">Transmembrane helix</keyword>
<dbReference type="RefSeq" id="WP_237238365.1">
    <property type="nucleotide sequence ID" value="NZ_JAKKDU010000001.1"/>
</dbReference>
<evidence type="ECO:0000256" key="1">
    <source>
        <dbReference type="ARBA" id="ARBA00004141"/>
    </source>
</evidence>
<feature type="transmembrane region" description="Helical" evidence="6">
    <location>
        <begin position="121"/>
        <end position="140"/>
    </location>
</feature>
<dbReference type="GO" id="GO:0003677">
    <property type="term" value="F:DNA binding"/>
    <property type="evidence" value="ECO:0007669"/>
    <property type="project" value="UniProtKB-KW"/>
</dbReference>
<evidence type="ECO:0000256" key="5">
    <source>
        <dbReference type="ARBA" id="ARBA00023136"/>
    </source>
</evidence>
<evidence type="ECO:0000256" key="2">
    <source>
        <dbReference type="ARBA" id="ARBA00022692"/>
    </source>
</evidence>
<sequence length="192" mass="22021">MDNIGEKIKNVRKKKGLSQEELAESATINLRTIQRIENNESEPRGKTLHLICDVLEINVEDILDYGKQNDNSFLVYMHLSVIIGLVIPIGNIILPFILWVTNKEKIIGLKSIGVNLLNFQIVWTFITFLVLMVGAFFKIIHFEIGPFTGNLLIVTTYFVFIIPNIVLSIIFAIMIRNGKIKNYYPNIIKFIR</sequence>
<dbReference type="PANTHER" id="PTHR46558">
    <property type="entry name" value="TRACRIPTIONAL REGULATORY PROTEIN-RELATED-RELATED"/>
    <property type="match status" value="1"/>
</dbReference>
<dbReference type="Pfam" id="PF01381">
    <property type="entry name" value="HTH_3"/>
    <property type="match status" value="1"/>
</dbReference>
<dbReference type="Pfam" id="PF09685">
    <property type="entry name" value="MamF_MmsF"/>
    <property type="match status" value="1"/>
</dbReference>
<protein>
    <submittedName>
        <fullName evidence="8">Helix-turn-helix domain-containing protein</fullName>
    </submittedName>
</protein>
<accession>A0AAE3JJH9</accession>
<dbReference type="AlphaFoldDB" id="A0AAE3JJH9"/>
<dbReference type="CDD" id="cd00093">
    <property type="entry name" value="HTH_XRE"/>
    <property type="match status" value="1"/>
</dbReference>
<keyword evidence="4" id="KW-0238">DNA-binding</keyword>
<proteinExistence type="predicted"/>
<dbReference type="PANTHER" id="PTHR46558:SF4">
    <property type="entry name" value="DNA-BIDING PHAGE PROTEIN"/>
    <property type="match status" value="1"/>
</dbReference>
<dbReference type="InterPro" id="IPR001387">
    <property type="entry name" value="Cro/C1-type_HTH"/>
</dbReference>
<dbReference type="InterPro" id="IPR010982">
    <property type="entry name" value="Lambda_DNA-bd_dom_sf"/>
</dbReference>
<organism evidence="8 9">
    <name type="scientific">Wocania arenilitoris</name>
    <dbReference type="NCBI Taxonomy" id="2044858"/>
    <lineage>
        <taxon>Bacteria</taxon>
        <taxon>Pseudomonadati</taxon>
        <taxon>Bacteroidota</taxon>
        <taxon>Flavobacteriia</taxon>
        <taxon>Flavobacteriales</taxon>
        <taxon>Flavobacteriaceae</taxon>
        <taxon>Wocania</taxon>
    </lineage>
</organism>
<feature type="domain" description="HTH cro/C1-type" evidence="7">
    <location>
        <begin position="8"/>
        <end position="62"/>
    </location>
</feature>
<feature type="transmembrane region" description="Helical" evidence="6">
    <location>
        <begin position="152"/>
        <end position="175"/>
    </location>
</feature>
<evidence type="ECO:0000313" key="8">
    <source>
        <dbReference type="EMBL" id="MCF7567008.1"/>
    </source>
</evidence>
<evidence type="ECO:0000313" key="9">
    <source>
        <dbReference type="Proteomes" id="UP001199795"/>
    </source>
</evidence>
<gene>
    <name evidence="8" type="ORF">L3X37_01340</name>
</gene>